<dbReference type="EMBL" id="CAVMJV010000002">
    <property type="protein sequence ID" value="CAK5014301.1"/>
    <property type="molecule type" value="Genomic_DNA"/>
</dbReference>
<comment type="caution">
    <text evidence="1">The sequence shown here is derived from an EMBL/GenBank/DDBJ whole genome shotgun (WGS) entry which is preliminary data.</text>
</comment>
<evidence type="ECO:0000313" key="2">
    <source>
        <dbReference type="Proteomes" id="UP001497535"/>
    </source>
</evidence>
<evidence type="ECO:0000313" key="1">
    <source>
        <dbReference type="EMBL" id="CAK5014301.1"/>
    </source>
</evidence>
<accession>A0ACB0XRP1</accession>
<dbReference type="Proteomes" id="UP001497535">
    <property type="component" value="Unassembled WGS sequence"/>
</dbReference>
<sequence>MSLREQHKTLTPKSQRNPILGELVIIFDENLPVSHWRTAVISKLINNKDNIPDVAEVRFPSGRVVKRSVNHLLPLETSHELKQRLNPEEPQSMEKEKEEELKEDKNREKVNNYMFNPEIEPNHPPDHIIEGEDETLKQ</sequence>
<keyword evidence="2" id="KW-1185">Reference proteome</keyword>
<gene>
    <name evidence="1" type="ORF">MENTE1834_LOCUS2668</name>
</gene>
<organism evidence="1 2">
    <name type="scientific">Meloidogyne enterolobii</name>
    <name type="common">Root-knot nematode worm</name>
    <name type="synonym">Meloidogyne mayaguensis</name>
    <dbReference type="NCBI Taxonomy" id="390850"/>
    <lineage>
        <taxon>Eukaryota</taxon>
        <taxon>Metazoa</taxon>
        <taxon>Ecdysozoa</taxon>
        <taxon>Nematoda</taxon>
        <taxon>Chromadorea</taxon>
        <taxon>Rhabditida</taxon>
        <taxon>Tylenchina</taxon>
        <taxon>Tylenchomorpha</taxon>
        <taxon>Tylenchoidea</taxon>
        <taxon>Meloidogynidae</taxon>
        <taxon>Meloidogyninae</taxon>
        <taxon>Meloidogyne</taxon>
    </lineage>
</organism>
<reference evidence="1" key="1">
    <citation type="submission" date="2023-11" db="EMBL/GenBank/DDBJ databases">
        <authorList>
            <person name="Poullet M."/>
        </authorList>
    </citation>
    <scope>NUCLEOTIDE SEQUENCE</scope>
    <source>
        <strain evidence="1">E1834</strain>
    </source>
</reference>
<name>A0ACB0XRP1_MELEN</name>
<proteinExistence type="predicted"/>
<protein>
    <submittedName>
        <fullName evidence="1">Uncharacterized protein</fullName>
    </submittedName>
</protein>